<reference evidence="1" key="1">
    <citation type="submission" date="2018-08" db="EMBL/GenBank/DDBJ databases">
        <authorList>
            <person name="Rossello M."/>
        </authorList>
    </citation>
    <scope>NUCLEOTIDE SEQUENCE [LARGE SCALE GENOMIC DNA]</scope>
    <source>
        <strain evidence="1">cv. Chinese Spring</strain>
    </source>
</reference>
<dbReference type="SUPFAM" id="SSF52058">
    <property type="entry name" value="L domain-like"/>
    <property type="match status" value="1"/>
</dbReference>
<dbReference type="InterPro" id="IPR032675">
    <property type="entry name" value="LRR_dom_sf"/>
</dbReference>
<evidence type="ECO:0000313" key="1">
    <source>
        <dbReference type="EnsemblPlants" id="TraesCS2A02G046800.1"/>
    </source>
</evidence>
<evidence type="ECO:0000313" key="2">
    <source>
        <dbReference type="Proteomes" id="UP000019116"/>
    </source>
</evidence>
<dbReference type="AlphaFoldDB" id="A0A3B6ARB1"/>
<dbReference type="Gramene" id="TraesCAD_scaffold_168476_01G000100.1">
    <property type="protein sequence ID" value="TraesCAD_scaffold_168476_01G000100.1"/>
    <property type="gene ID" value="TraesCAD_scaffold_168476_01G000100"/>
</dbReference>
<dbReference type="Proteomes" id="UP000019116">
    <property type="component" value="Chromosome 2A"/>
</dbReference>
<accession>A0A3B6ARB1</accession>
<dbReference type="Gramene" id="TraesCS2A03G0088500.1">
    <property type="protein sequence ID" value="TraesCS2A03G0088500.1.CDS"/>
    <property type="gene ID" value="TraesCS2A03G0088500"/>
</dbReference>
<dbReference type="Gramene" id="TraesWEE_scaffold_015599_01G000200.1">
    <property type="protein sequence ID" value="TraesWEE_scaffold_015599_01G000200.1"/>
    <property type="gene ID" value="TraesWEE_scaffold_015599_01G000200"/>
</dbReference>
<name>A0A3B6ARB1_WHEAT</name>
<dbReference type="OrthoDB" id="646178at2759"/>
<dbReference type="OMA" id="HTISLYC"/>
<dbReference type="Gene3D" id="3.80.10.10">
    <property type="entry name" value="Ribonuclease Inhibitor"/>
    <property type="match status" value="1"/>
</dbReference>
<keyword evidence="2" id="KW-1185">Reference proteome</keyword>
<protein>
    <submittedName>
        <fullName evidence="1">Uncharacterized protein</fullName>
    </submittedName>
</protein>
<dbReference type="STRING" id="4565.A0A3B6ARB1"/>
<dbReference type="Gramene" id="TraesCS2A02G046800.1">
    <property type="protein sequence ID" value="TraesCS2A02G046800.1"/>
    <property type="gene ID" value="TraesCS2A02G046800"/>
</dbReference>
<sequence length="187" mass="21554">MHQLSLLEIVASNENEVLQLETLTLPNPLQKLIFAGRFSEGTLKSQYFSNHGDALHTISLYCSQLVENPFPRLSEFFSLTKIFLKRAYTGQELNFHPGWFPNVKVIFLMDLPHVNKIHIHEGTLVLLEELVISNLEELESIPTGVEYLKSLKEAFFLKMHPNFERNFPTTKLNHVQTARYSIRSEVA</sequence>
<dbReference type="SMR" id="A0A3B6ARB1"/>
<dbReference type="EnsemblPlants" id="TraesCS2A02G046800.1">
    <property type="protein sequence ID" value="TraesCS2A02G046800.1"/>
    <property type="gene ID" value="TraesCS2A02G046800"/>
</dbReference>
<reference evidence="1" key="2">
    <citation type="submission" date="2018-10" db="UniProtKB">
        <authorList>
            <consortium name="EnsemblPlants"/>
        </authorList>
    </citation>
    <scope>IDENTIFICATION</scope>
</reference>
<organism evidence="1">
    <name type="scientific">Triticum aestivum</name>
    <name type="common">Wheat</name>
    <dbReference type="NCBI Taxonomy" id="4565"/>
    <lineage>
        <taxon>Eukaryota</taxon>
        <taxon>Viridiplantae</taxon>
        <taxon>Streptophyta</taxon>
        <taxon>Embryophyta</taxon>
        <taxon>Tracheophyta</taxon>
        <taxon>Spermatophyta</taxon>
        <taxon>Magnoliopsida</taxon>
        <taxon>Liliopsida</taxon>
        <taxon>Poales</taxon>
        <taxon>Poaceae</taxon>
        <taxon>BOP clade</taxon>
        <taxon>Pooideae</taxon>
        <taxon>Triticodae</taxon>
        <taxon>Triticeae</taxon>
        <taxon>Triticinae</taxon>
        <taxon>Triticum</taxon>
    </lineage>
</organism>
<proteinExistence type="predicted"/>